<dbReference type="PANTHER" id="PTHR32089">
    <property type="entry name" value="METHYL-ACCEPTING CHEMOTAXIS PROTEIN MCPB"/>
    <property type="match status" value="1"/>
</dbReference>
<dbReference type="PANTHER" id="PTHR32089:SF120">
    <property type="entry name" value="METHYL-ACCEPTING CHEMOTAXIS PROTEIN TLPQ"/>
    <property type="match status" value="1"/>
</dbReference>
<protein>
    <recommendedName>
        <fullName evidence="6">Methyl-accepting transducer domain-containing protein</fullName>
    </recommendedName>
</protein>
<sequence>MTEPLRIGISLSILFVIIALAATVTTSHFQSELISDQLTQNNRQAQHHFDSQIIKQLDQRLSLLTETANELAGQTWTADALTHFEMGVSFLNNMPLTPDQHLDVYYQREKASLFAGQSVSQNQWFSSLDDIAKQMQIRYLAGNKFSAPEAIEFEGPDNDDDYDRVHRTFHPAFQRIVKLSGASDLLLADKDLRIIYSTSKRIDLGTNLKTLPTEANNLAEYVQTTLRKQQNLKTHYLGFGPYLPANQPQAFVMTKIEQNRTTLGYLIIGVAIDNLQQTILTNPMPNRTYHLNLSSAEDEQALKHYKPWRLSLSVDQASSKIPDGSNLLTWLILLPSFSGCLLLALYFVRKRAMTDPVSNLSGVVKNTESTDHDEHPAQSALSVEDMAQLREARQQIEAASLNHQAPEQTQNALLSKSRSDIRRNLEQLHQVLTEFQHEQNALVNQLAENHQSQAEQQAQLNTQLNEFDFSNAWNAILNPTSGMETELKSIQEIADQTNLLALNAAIEAARAGDQGRGFAVVADEVRKLAHKSQEASLTIENHIKQLRTATNQVDTTITSQLAELQTSVSNHSQQPMEFSTAVFHDVFSLIKELEVLADEIEHLADDHNLSRPVIERTFTAILDVIERIIPKE</sequence>
<feature type="transmembrane region" description="Helical" evidence="5">
    <location>
        <begin position="327"/>
        <end position="348"/>
    </location>
</feature>
<evidence type="ECO:0000256" key="4">
    <source>
        <dbReference type="PROSITE-ProRule" id="PRU00284"/>
    </source>
</evidence>
<comment type="subcellular location">
    <subcellularLocation>
        <location evidence="1">Membrane</location>
    </subcellularLocation>
</comment>
<organism evidence="7 8">
    <name type="scientific">Litoribacillus peritrichatus</name>
    <dbReference type="NCBI Taxonomy" id="718191"/>
    <lineage>
        <taxon>Bacteria</taxon>
        <taxon>Pseudomonadati</taxon>
        <taxon>Pseudomonadota</taxon>
        <taxon>Gammaproteobacteria</taxon>
        <taxon>Oceanospirillales</taxon>
        <taxon>Oceanospirillaceae</taxon>
        <taxon>Litoribacillus</taxon>
    </lineage>
</organism>
<keyword evidence="2 4" id="KW-0807">Transducer</keyword>
<dbReference type="Gene3D" id="1.10.287.950">
    <property type="entry name" value="Methyl-accepting chemotaxis protein"/>
    <property type="match status" value="1"/>
</dbReference>
<evidence type="ECO:0000313" key="7">
    <source>
        <dbReference type="EMBL" id="GAA3942838.1"/>
    </source>
</evidence>
<dbReference type="Pfam" id="PF00015">
    <property type="entry name" value="MCPsignal"/>
    <property type="match status" value="1"/>
</dbReference>
<dbReference type="PROSITE" id="PS50111">
    <property type="entry name" value="CHEMOTAXIS_TRANSDUC_2"/>
    <property type="match status" value="1"/>
</dbReference>
<accession>A0ABP7NDV2</accession>
<keyword evidence="5" id="KW-1133">Transmembrane helix</keyword>
<dbReference type="Proteomes" id="UP001501565">
    <property type="component" value="Unassembled WGS sequence"/>
</dbReference>
<dbReference type="RefSeq" id="WP_344800763.1">
    <property type="nucleotide sequence ID" value="NZ_BAABBN010000017.1"/>
</dbReference>
<keyword evidence="5" id="KW-0472">Membrane</keyword>
<comment type="similarity">
    <text evidence="3">Belongs to the methyl-accepting chemotaxis (MCP) protein family.</text>
</comment>
<dbReference type="EMBL" id="BAABBN010000017">
    <property type="protein sequence ID" value="GAA3942838.1"/>
    <property type="molecule type" value="Genomic_DNA"/>
</dbReference>
<evidence type="ECO:0000256" key="3">
    <source>
        <dbReference type="ARBA" id="ARBA00029447"/>
    </source>
</evidence>
<evidence type="ECO:0000256" key="5">
    <source>
        <dbReference type="SAM" id="Phobius"/>
    </source>
</evidence>
<dbReference type="SUPFAM" id="SSF58104">
    <property type="entry name" value="Methyl-accepting chemotaxis protein (MCP) signaling domain"/>
    <property type="match status" value="1"/>
</dbReference>
<evidence type="ECO:0000259" key="6">
    <source>
        <dbReference type="PROSITE" id="PS50111"/>
    </source>
</evidence>
<keyword evidence="8" id="KW-1185">Reference proteome</keyword>
<gene>
    <name evidence="7" type="ORF">GCM10022277_43340</name>
</gene>
<feature type="domain" description="Methyl-accepting transducer" evidence="6">
    <location>
        <begin position="487"/>
        <end position="569"/>
    </location>
</feature>
<keyword evidence="5" id="KW-0812">Transmembrane</keyword>
<evidence type="ECO:0000313" key="8">
    <source>
        <dbReference type="Proteomes" id="UP001501565"/>
    </source>
</evidence>
<evidence type="ECO:0000256" key="1">
    <source>
        <dbReference type="ARBA" id="ARBA00004370"/>
    </source>
</evidence>
<comment type="caution">
    <text evidence="7">The sequence shown here is derived from an EMBL/GenBank/DDBJ whole genome shotgun (WGS) entry which is preliminary data.</text>
</comment>
<dbReference type="SMART" id="SM00283">
    <property type="entry name" value="MA"/>
    <property type="match status" value="1"/>
</dbReference>
<name>A0ABP7NDV2_9GAMM</name>
<dbReference type="InterPro" id="IPR004089">
    <property type="entry name" value="MCPsignal_dom"/>
</dbReference>
<proteinExistence type="inferred from homology"/>
<reference evidence="8" key="1">
    <citation type="journal article" date="2019" name="Int. J. Syst. Evol. Microbiol.">
        <title>The Global Catalogue of Microorganisms (GCM) 10K type strain sequencing project: providing services to taxonomists for standard genome sequencing and annotation.</title>
        <authorList>
            <consortium name="The Broad Institute Genomics Platform"/>
            <consortium name="The Broad Institute Genome Sequencing Center for Infectious Disease"/>
            <person name="Wu L."/>
            <person name="Ma J."/>
        </authorList>
    </citation>
    <scope>NUCLEOTIDE SEQUENCE [LARGE SCALE GENOMIC DNA]</scope>
    <source>
        <strain evidence="8">JCM 17551</strain>
    </source>
</reference>
<evidence type="ECO:0000256" key="2">
    <source>
        <dbReference type="ARBA" id="ARBA00023224"/>
    </source>
</evidence>